<dbReference type="AlphaFoldDB" id="K0KHL9"/>
<accession>K0KHL9</accession>
<feature type="region of interest" description="Disordered" evidence="1">
    <location>
        <begin position="1"/>
        <end position="84"/>
    </location>
</feature>
<dbReference type="Pfam" id="PF17242">
    <property type="entry name" value="DUF5315"/>
    <property type="match status" value="1"/>
</dbReference>
<evidence type="ECO:0000256" key="1">
    <source>
        <dbReference type="SAM" id="MobiDB-lite"/>
    </source>
</evidence>
<dbReference type="InParanoid" id="K0KHL9"/>
<name>K0KHL9_WICCF</name>
<sequence>MSQDNQSVRRRPSKASTSAKSVIAYEPFEASENQNENQSQITRGIPTISIEQDQEQEQDYEEGEDVQRRDEVDYDDYGDDGSIIYPRITKEGTYEDSYYTNTRTNTFDPINTNDDSYLYRGTSSQINDMRLKKSNTQTGNGVTPDRLNDKVPSARPNVDYQDRLWTQIDVLDDVKKMSEQTSIDNDSFFNAKHGKALDELRLAQIELLSTIRNSEKLIDLNIDHQDIWNSQNIDGIRDKMYNKKYFDTISTSVDKVNNSLDSVGKSMKTLDEMSKDIWNS</sequence>
<feature type="compositionally biased region" description="Polar residues" evidence="1">
    <location>
        <begin position="31"/>
        <end position="42"/>
    </location>
</feature>
<dbReference type="HOGENOM" id="CLU_994671_0_0_1"/>
<feature type="region of interest" description="Disordered" evidence="1">
    <location>
        <begin position="134"/>
        <end position="155"/>
    </location>
</feature>
<reference evidence="2 3" key="1">
    <citation type="journal article" date="2012" name="Eukaryot. Cell">
        <title>Draft genome sequence of Wickerhamomyces ciferrii NRRL Y-1031 F-60-10.</title>
        <authorList>
            <person name="Schneider J."/>
            <person name="Andrea H."/>
            <person name="Blom J."/>
            <person name="Jaenicke S."/>
            <person name="Ruckert C."/>
            <person name="Schorsch C."/>
            <person name="Szczepanowski R."/>
            <person name="Farwick M."/>
            <person name="Goesmann A."/>
            <person name="Puhler A."/>
            <person name="Schaffer S."/>
            <person name="Tauch A."/>
            <person name="Kohler T."/>
            <person name="Brinkrolf K."/>
        </authorList>
    </citation>
    <scope>NUCLEOTIDE SEQUENCE [LARGE SCALE GENOMIC DNA]</scope>
    <source>
        <strain evidence="3">ATCC 14091 / BCRC 22168 / CBS 111 / JCM 3599 / NBRC 0793 / NRRL Y-1031 F-60-10</strain>
    </source>
</reference>
<keyword evidence="3" id="KW-1185">Reference proteome</keyword>
<dbReference type="eggNOG" id="ENOG502SAYP">
    <property type="taxonomic scope" value="Eukaryota"/>
</dbReference>
<gene>
    <name evidence="2" type="ORF">BN7_4273</name>
</gene>
<proteinExistence type="predicted"/>
<feature type="compositionally biased region" description="Acidic residues" evidence="1">
    <location>
        <begin position="52"/>
        <end position="64"/>
    </location>
</feature>
<protein>
    <submittedName>
        <fullName evidence="2">Uncharacterized protein</fullName>
    </submittedName>
</protein>
<evidence type="ECO:0000313" key="3">
    <source>
        <dbReference type="Proteomes" id="UP000009328"/>
    </source>
</evidence>
<dbReference type="EMBL" id="CAIF01000152">
    <property type="protein sequence ID" value="CCH44705.1"/>
    <property type="molecule type" value="Genomic_DNA"/>
</dbReference>
<evidence type="ECO:0000313" key="2">
    <source>
        <dbReference type="EMBL" id="CCH44705.1"/>
    </source>
</evidence>
<dbReference type="Proteomes" id="UP000009328">
    <property type="component" value="Unassembled WGS sequence"/>
</dbReference>
<comment type="caution">
    <text evidence="2">The sequence shown here is derived from an EMBL/GenBank/DDBJ whole genome shotgun (WGS) entry which is preliminary data.</text>
</comment>
<organism evidence="2 3">
    <name type="scientific">Wickerhamomyces ciferrii (strain ATCC 14091 / BCRC 22168 / CBS 111 / JCM 3599 / NBRC 0793 / NRRL Y-1031 F-60-10)</name>
    <name type="common">Yeast</name>
    <name type="synonym">Pichia ciferrii</name>
    <dbReference type="NCBI Taxonomy" id="1206466"/>
    <lineage>
        <taxon>Eukaryota</taxon>
        <taxon>Fungi</taxon>
        <taxon>Dikarya</taxon>
        <taxon>Ascomycota</taxon>
        <taxon>Saccharomycotina</taxon>
        <taxon>Saccharomycetes</taxon>
        <taxon>Phaffomycetales</taxon>
        <taxon>Wickerhamomycetaceae</taxon>
        <taxon>Wickerhamomyces</taxon>
    </lineage>
</organism>